<evidence type="ECO:0000256" key="1">
    <source>
        <dbReference type="SAM" id="SignalP"/>
    </source>
</evidence>
<sequence>MRTVLMKADFVLLLLNIQLYPSTTRQTFLRATADSTQRVLVRCSGPHARELAFDISREGFPGWPFHYLGTISALAKYSNNLLRRVRYVTPRT</sequence>
<dbReference type="Proteomes" id="UP000799770">
    <property type="component" value="Unassembled WGS sequence"/>
</dbReference>
<feature type="signal peptide" evidence="1">
    <location>
        <begin position="1"/>
        <end position="24"/>
    </location>
</feature>
<evidence type="ECO:0000313" key="2">
    <source>
        <dbReference type="EMBL" id="KAF2115001.1"/>
    </source>
</evidence>
<proteinExistence type="predicted"/>
<name>A0A6A5Z9A4_9PLEO</name>
<reference evidence="2" key="1">
    <citation type="journal article" date="2020" name="Stud. Mycol.">
        <title>101 Dothideomycetes genomes: a test case for predicting lifestyles and emergence of pathogens.</title>
        <authorList>
            <person name="Haridas S."/>
            <person name="Albert R."/>
            <person name="Binder M."/>
            <person name="Bloem J."/>
            <person name="Labutti K."/>
            <person name="Salamov A."/>
            <person name="Andreopoulos B."/>
            <person name="Baker S."/>
            <person name="Barry K."/>
            <person name="Bills G."/>
            <person name="Bluhm B."/>
            <person name="Cannon C."/>
            <person name="Castanera R."/>
            <person name="Culley D."/>
            <person name="Daum C."/>
            <person name="Ezra D."/>
            <person name="Gonzalez J."/>
            <person name="Henrissat B."/>
            <person name="Kuo A."/>
            <person name="Liang C."/>
            <person name="Lipzen A."/>
            <person name="Lutzoni F."/>
            <person name="Magnuson J."/>
            <person name="Mondo S."/>
            <person name="Nolan M."/>
            <person name="Ohm R."/>
            <person name="Pangilinan J."/>
            <person name="Park H.-J."/>
            <person name="Ramirez L."/>
            <person name="Alfaro M."/>
            <person name="Sun H."/>
            <person name="Tritt A."/>
            <person name="Yoshinaga Y."/>
            <person name="Zwiers L.-H."/>
            <person name="Turgeon B."/>
            <person name="Goodwin S."/>
            <person name="Spatafora J."/>
            <person name="Crous P."/>
            <person name="Grigoriev I."/>
        </authorList>
    </citation>
    <scope>NUCLEOTIDE SEQUENCE</scope>
    <source>
        <strain evidence="2">CBS 627.86</strain>
    </source>
</reference>
<dbReference type="AlphaFoldDB" id="A0A6A5Z9A4"/>
<evidence type="ECO:0000313" key="3">
    <source>
        <dbReference type="Proteomes" id="UP000799770"/>
    </source>
</evidence>
<dbReference type="EMBL" id="ML977324">
    <property type="protein sequence ID" value="KAF2115001.1"/>
    <property type="molecule type" value="Genomic_DNA"/>
</dbReference>
<keyword evidence="1" id="KW-0732">Signal</keyword>
<accession>A0A6A5Z9A4</accession>
<evidence type="ECO:0008006" key="4">
    <source>
        <dbReference type="Google" id="ProtNLM"/>
    </source>
</evidence>
<protein>
    <recommendedName>
        <fullName evidence="4">Secreted protein</fullName>
    </recommendedName>
</protein>
<organism evidence="2 3">
    <name type="scientific">Lophiotrema nucula</name>
    <dbReference type="NCBI Taxonomy" id="690887"/>
    <lineage>
        <taxon>Eukaryota</taxon>
        <taxon>Fungi</taxon>
        <taxon>Dikarya</taxon>
        <taxon>Ascomycota</taxon>
        <taxon>Pezizomycotina</taxon>
        <taxon>Dothideomycetes</taxon>
        <taxon>Pleosporomycetidae</taxon>
        <taxon>Pleosporales</taxon>
        <taxon>Lophiotremataceae</taxon>
        <taxon>Lophiotrema</taxon>
    </lineage>
</organism>
<keyword evidence="3" id="KW-1185">Reference proteome</keyword>
<feature type="chain" id="PRO_5025620512" description="Secreted protein" evidence="1">
    <location>
        <begin position="25"/>
        <end position="92"/>
    </location>
</feature>
<gene>
    <name evidence="2" type="ORF">BDV96DRAFT_576287</name>
</gene>